<dbReference type="SMART" id="SM00320">
    <property type="entry name" value="WD40"/>
    <property type="match status" value="3"/>
</dbReference>
<dbReference type="InterPro" id="IPR036322">
    <property type="entry name" value="WD40_repeat_dom_sf"/>
</dbReference>
<dbReference type="EMBL" id="ML179449">
    <property type="protein sequence ID" value="THU87456.1"/>
    <property type="molecule type" value="Genomic_DNA"/>
</dbReference>
<protein>
    <submittedName>
        <fullName evidence="4">WD40 repeat-like protein</fullName>
    </submittedName>
</protein>
<sequence length="418" mass="46914">MSTLLPEYTLTQRLNGHRGAVNCLVFFRESDLLISGGDDQYIRCWDLQTGECVQELRDARWGQITTLCLLTKVPLLNLSSPVMFIGTGRGYLSMFSFSRRSRVFNAQMSSTELRFDHDDPVEGQAIDEVNGHLAICSHAGRVQVYKIVDSKTLEMKWALNLGQILPISLIFQGDTNDRLCVHSLYDGMARFYEVETSKFIHELGLPGGIGSVTLSQNRHFVAVQNLSSRRFEIYKSTESSHPAMSFSVSAQNRMIKQSAFGEEQCRALTLEHDDDCSNIYCVATDSSSDEHVIASGETEGRSKICIWVKLTDRRFAEDQAKKAELLLLEAQAAKDAEAARQAAIAQKLQDERLAEIEANQQRILEASQSQDSWTQYVILLLLIAAFFIPWKSAYSAFCDLAGMFLSTKIFGSIKIQED</sequence>
<evidence type="ECO:0000313" key="4">
    <source>
        <dbReference type="EMBL" id="THU87456.1"/>
    </source>
</evidence>
<keyword evidence="2" id="KW-0677">Repeat</keyword>
<dbReference type="InterPro" id="IPR001680">
    <property type="entry name" value="WD40_rpt"/>
</dbReference>
<dbReference type="PANTHER" id="PTHR19857">
    <property type="entry name" value="MITOCHONDRIAL DIVISION PROTEIN 1-RELATED"/>
    <property type="match status" value="1"/>
</dbReference>
<dbReference type="Gene3D" id="2.130.10.10">
    <property type="entry name" value="YVTN repeat-like/Quinoprotein amine dehydrogenase"/>
    <property type="match status" value="2"/>
</dbReference>
<keyword evidence="1 3" id="KW-0853">WD repeat</keyword>
<dbReference type="Proteomes" id="UP000297245">
    <property type="component" value="Unassembled WGS sequence"/>
</dbReference>
<keyword evidence="5" id="KW-1185">Reference proteome</keyword>
<dbReference type="InterPro" id="IPR015943">
    <property type="entry name" value="WD40/YVTN_repeat-like_dom_sf"/>
</dbReference>
<dbReference type="SUPFAM" id="SSF50978">
    <property type="entry name" value="WD40 repeat-like"/>
    <property type="match status" value="1"/>
</dbReference>
<evidence type="ECO:0000256" key="3">
    <source>
        <dbReference type="PROSITE-ProRule" id="PRU00221"/>
    </source>
</evidence>
<evidence type="ECO:0000256" key="2">
    <source>
        <dbReference type="ARBA" id="ARBA00022737"/>
    </source>
</evidence>
<evidence type="ECO:0000313" key="5">
    <source>
        <dbReference type="Proteomes" id="UP000297245"/>
    </source>
</evidence>
<accession>A0A4S8LEP4</accession>
<evidence type="ECO:0000256" key="1">
    <source>
        <dbReference type="ARBA" id="ARBA00022574"/>
    </source>
</evidence>
<proteinExistence type="predicted"/>
<dbReference type="AlphaFoldDB" id="A0A4S8LEP4"/>
<dbReference type="Pfam" id="PF00400">
    <property type="entry name" value="WD40"/>
    <property type="match status" value="1"/>
</dbReference>
<dbReference type="PROSITE" id="PS50294">
    <property type="entry name" value="WD_REPEATS_REGION"/>
    <property type="match status" value="1"/>
</dbReference>
<dbReference type="InterPro" id="IPR051179">
    <property type="entry name" value="WD_repeat_multifunction"/>
</dbReference>
<organism evidence="4 5">
    <name type="scientific">Dendrothele bispora (strain CBS 962.96)</name>
    <dbReference type="NCBI Taxonomy" id="1314807"/>
    <lineage>
        <taxon>Eukaryota</taxon>
        <taxon>Fungi</taxon>
        <taxon>Dikarya</taxon>
        <taxon>Basidiomycota</taxon>
        <taxon>Agaricomycotina</taxon>
        <taxon>Agaricomycetes</taxon>
        <taxon>Agaricomycetidae</taxon>
        <taxon>Agaricales</taxon>
        <taxon>Agaricales incertae sedis</taxon>
        <taxon>Dendrothele</taxon>
    </lineage>
</organism>
<feature type="repeat" description="WD" evidence="3">
    <location>
        <begin position="14"/>
        <end position="55"/>
    </location>
</feature>
<dbReference type="OrthoDB" id="3238562at2759"/>
<name>A0A4S8LEP4_DENBC</name>
<reference evidence="4 5" key="1">
    <citation type="journal article" date="2019" name="Nat. Ecol. Evol.">
        <title>Megaphylogeny resolves global patterns of mushroom evolution.</title>
        <authorList>
            <person name="Varga T."/>
            <person name="Krizsan K."/>
            <person name="Foldi C."/>
            <person name="Dima B."/>
            <person name="Sanchez-Garcia M."/>
            <person name="Sanchez-Ramirez S."/>
            <person name="Szollosi G.J."/>
            <person name="Szarkandi J.G."/>
            <person name="Papp V."/>
            <person name="Albert L."/>
            <person name="Andreopoulos W."/>
            <person name="Angelini C."/>
            <person name="Antonin V."/>
            <person name="Barry K.W."/>
            <person name="Bougher N.L."/>
            <person name="Buchanan P."/>
            <person name="Buyck B."/>
            <person name="Bense V."/>
            <person name="Catcheside P."/>
            <person name="Chovatia M."/>
            <person name="Cooper J."/>
            <person name="Damon W."/>
            <person name="Desjardin D."/>
            <person name="Finy P."/>
            <person name="Geml J."/>
            <person name="Haridas S."/>
            <person name="Hughes K."/>
            <person name="Justo A."/>
            <person name="Karasinski D."/>
            <person name="Kautmanova I."/>
            <person name="Kiss B."/>
            <person name="Kocsube S."/>
            <person name="Kotiranta H."/>
            <person name="LaButti K.M."/>
            <person name="Lechner B.E."/>
            <person name="Liimatainen K."/>
            <person name="Lipzen A."/>
            <person name="Lukacs Z."/>
            <person name="Mihaltcheva S."/>
            <person name="Morgado L.N."/>
            <person name="Niskanen T."/>
            <person name="Noordeloos M.E."/>
            <person name="Ohm R.A."/>
            <person name="Ortiz-Santana B."/>
            <person name="Ovrebo C."/>
            <person name="Racz N."/>
            <person name="Riley R."/>
            <person name="Savchenko A."/>
            <person name="Shiryaev A."/>
            <person name="Soop K."/>
            <person name="Spirin V."/>
            <person name="Szebenyi C."/>
            <person name="Tomsovsky M."/>
            <person name="Tulloss R.E."/>
            <person name="Uehling J."/>
            <person name="Grigoriev I.V."/>
            <person name="Vagvolgyi C."/>
            <person name="Papp T."/>
            <person name="Martin F.M."/>
            <person name="Miettinen O."/>
            <person name="Hibbett D.S."/>
            <person name="Nagy L.G."/>
        </authorList>
    </citation>
    <scope>NUCLEOTIDE SEQUENCE [LARGE SCALE GENOMIC DNA]</scope>
    <source>
        <strain evidence="4 5">CBS 962.96</strain>
    </source>
</reference>
<dbReference type="PROSITE" id="PS50082">
    <property type="entry name" value="WD_REPEATS_2"/>
    <property type="match status" value="1"/>
</dbReference>
<gene>
    <name evidence="4" type="ORF">K435DRAFT_867258</name>
</gene>